<dbReference type="Gene3D" id="3.40.50.720">
    <property type="entry name" value="NAD(P)-binding Rossmann-like Domain"/>
    <property type="match status" value="2"/>
</dbReference>
<accession>A0ABD4EI83</accession>
<organism evidence="4 5">
    <name type="scientific">Staphylococcus lugdunensis</name>
    <dbReference type="NCBI Taxonomy" id="28035"/>
    <lineage>
        <taxon>Bacteria</taxon>
        <taxon>Bacillati</taxon>
        <taxon>Bacillota</taxon>
        <taxon>Bacilli</taxon>
        <taxon>Bacillales</taxon>
        <taxon>Staphylococcaceae</taxon>
        <taxon>Staphylococcus</taxon>
    </lineage>
</organism>
<protein>
    <submittedName>
        <fullName evidence="4">4-phosphoerythronate dehydrogenase</fullName>
    </submittedName>
</protein>
<sequence>MIKLKVVGLKRLGKLEQHLVNKYQQIEFQFYAQAADIPEEERQNIDILIGYDGQVDQSFLESCPNLKWIAWYATGVNSLPLNYILQRGIQLTNTRGVQAKQLAEYIVTFILDDYKNMRKSYYNQRHHIYDSTITGKRVSGSTILFLGTGAIAQAAAQLLRPFNPEIIGINRSNSLVDYFDDIYVITELYNVINKADIIINTLPETEETYHLLKQKHFEYMKDNALFINVGRGTIIKENDLLEVMENNLIRHAYLDVFEHEPLSADHPLYDLDNVTITAHITGNDYNNKIDATKIFERNLDHFLNNGKLIENTVNAKNGY</sequence>
<dbReference type="InterPro" id="IPR006140">
    <property type="entry name" value="D-isomer_DH_NAD-bd"/>
</dbReference>
<reference evidence="4 5" key="1">
    <citation type="submission" date="2016-01" db="EMBL/GenBank/DDBJ databases">
        <authorList>
            <person name="Mitreva M."/>
            <person name="Pepin K.H."/>
            <person name="Mihindukulasuriya K.A."/>
            <person name="Fulton R."/>
            <person name="Fronick C."/>
            <person name="O'Laughlin M."/>
            <person name="Miner T."/>
            <person name="Herter B."/>
            <person name="Rosa B.A."/>
            <person name="Cordes M."/>
            <person name="Tomlinson C."/>
            <person name="Wollam A."/>
            <person name="Palsikar V.B."/>
            <person name="Mardis E.R."/>
            <person name="Wilson R.K."/>
        </authorList>
    </citation>
    <scope>NUCLEOTIDE SEQUENCE [LARGE SCALE GENOMIC DNA]</scope>
    <source>
        <strain evidence="4 5">MJR7738</strain>
    </source>
</reference>
<keyword evidence="1" id="KW-0560">Oxidoreductase</keyword>
<dbReference type="Pfam" id="PF02826">
    <property type="entry name" value="2-Hacid_dh_C"/>
    <property type="match status" value="1"/>
</dbReference>
<dbReference type="PANTHER" id="PTHR43333">
    <property type="entry name" value="2-HACID_DH_C DOMAIN-CONTAINING PROTEIN"/>
    <property type="match status" value="1"/>
</dbReference>
<evidence type="ECO:0000256" key="1">
    <source>
        <dbReference type="ARBA" id="ARBA00023002"/>
    </source>
</evidence>
<dbReference type="AlphaFoldDB" id="A0ABD4EI83"/>
<evidence type="ECO:0000313" key="5">
    <source>
        <dbReference type="Proteomes" id="UP000070063"/>
    </source>
</evidence>
<feature type="domain" description="D-isomer specific 2-hydroxyacid dehydrogenase NAD-binding" evidence="3">
    <location>
        <begin position="108"/>
        <end position="280"/>
    </location>
</feature>
<gene>
    <name evidence="4" type="ORF">HMPREF3225_00374</name>
</gene>
<evidence type="ECO:0000259" key="3">
    <source>
        <dbReference type="Pfam" id="PF02826"/>
    </source>
</evidence>
<keyword evidence="2" id="KW-0520">NAD</keyword>
<dbReference type="InterPro" id="IPR036291">
    <property type="entry name" value="NAD(P)-bd_dom_sf"/>
</dbReference>
<comment type="caution">
    <text evidence="4">The sequence shown here is derived from an EMBL/GenBank/DDBJ whole genome shotgun (WGS) entry which is preliminary data.</text>
</comment>
<dbReference type="PANTHER" id="PTHR43333:SF1">
    <property type="entry name" value="D-ISOMER SPECIFIC 2-HYDROXYACID DEHYDROGENASE NAD-BINDING DOMAIN-CONTAINING PROTEIN"/>
    <property type="match status" value="1"/>
</dbReference>
<evidence type="ECO:0000313" key="4">
    <source>
        <dbReference type="EMBL" id="KXA40084.1"/>
    </source>
</evidence>
<proteinExistence type="predicted"/>
<name>A0ABD4EI83_STALU</name>
<evidence type="ECO:0000256" key="2">
    <source>
        <dbReference type="ARBA" id="ARBA00023027"/>
    </source>
</evidence>
<dbReference type="SUPFAM" id="SSF51735">
    <property type="entry name" value="NAD(P)-binding Rossmann-fold domains"/>
    <property type="match status" value="1"/>
</dbReference>
<dbReference type="Proteomes" id="UP000070063">
    <property type="component" value="Unassembled WGS sequence"/>
</dbReference>
<dbReference type="GO" id="GO:0016491">
    <property type="term" value="F:oxidoreductase activity"/>
    <property type="evidence" value="ECO:0007669"/>
    <property type="project" value="UniProtKB-KW"/>
</dbReference>
<dbReference type="EMBL" id="LRQI01000018">
    <property type="protein sequence ID" value="KXA40084.1"/>
    <property type="molecule type" value="Genomic_DNA"/>
</dbReference>
<dbReference type="SUPFAM" id="SSF52283">
    <property type="entry name" value="Formate/glycerate dehydrogenase catalytic domain-like"/>
    <property type="match status" value="1"/>
</dbReference>